<keyword evidence="4" id="KW-0408">Iron</keyword>
<organism evidence="6">
    <name type="scientific">Colletotrichum fructicola (strain Nara gc5)</name>
    <name type="common">Anthracnose fungus</name>
    <name type="synonym">Colletotrichum gloeosporioides (strain Nara gc5)</name>
    <dbReference type="NCBI Taxonomy" id="1213859"/>
    <lineage>
        <taxon>Eukaryota</taxon>
        <taxon>Fungi</taxon>
        <taxon>Dikarya</taxon>
        <taxon>Ascomycota</taxon>
        <taxon>Pezizomycotina</taxon>
        <taxon>Sordariomycetes</taxon>
        <taxon>Hypocreomycetidae</taxon>
        <taxon>Glomerellales</taxon>
        <taxon>Glomerellaceae</taxon>
        <taxon>Colletotrichum</taxon>
        <taxon>Colletotrichum gloeosporioides species complex</taxon>
    </lineage>
</organism>
<sequence length="424" mass="47561">MACPLRTYPLRQPKNHKPPIPRWQLVPVVERLFTAYIGVQPHSSGNDIEQVNAAVQAWLDGGEDPPLAKERFNYLDGDDLPGTSIWMCYWNDEAKGKRSLQRLSLPSIHSSLPENVRKNVGLWTESFLTPISRLETNYSGLDYLPGLAKLPETKTAEHELTAYWGAARDRIPESAHDLFEQDDAAQGSRPETTPKGLGQHLVGTNYDHMVHIRSGQFWENCGPEETKSYENNLEPTLRNGLGYLWDNRNDGGAMGLRYLGNRDEAGHTKKETCGAGFFTSLQTLEEWAKKHKSHLAIYLGAIKHAKTFGNERKFRTWHEVSVLKKGEASFVYVNCLPTTGIRTGVTGLPPVVVRYPEDRLGRRSEVPADVDISAEIPHSRSGVDAQADRLVLAHKKNHVFIAQNNIADYPLFLAMECVLSTNIL</sequence>
<evidence type="ECO:0000256" key="2">
    <source>
        <dbReference type="ARBA" id="ARBA00022617"/>
    </source>
</evidence>
<gene>
    <name evidence="6" type="ORF">CGGC5_8968</name>
</gene>
<evidence type="ECO:0000256" key="5">
    <source>
        <dbReference type="ARBA" id="ARBA00023239"/>
    </source>
</evidence>
<comment type="cofactor">
    <cofactor evidence="1">
        <name>heme b</name>
        <dbReference type="ChEBI" id="CHEBI:60344"/>
    </cofactor>
</comment>
<proteinExistence type="predicted"/>
<reference evidence="6" key="1">
    <citation type="submission" date="2012-08" db="EMBL/GenBank/DDBJ databases">
        <title>Genome analysis of Colletotrichum orbiculare and Colletotrichum fructicola.</title>
        <authorList>
            <person name="Gan P.H.P."/>
            <person name="Ikeda K."/>
            <person name="Irieda H."/>
            <person name="Narusaka M."/>
            <person name="O'Connell R.J."/>
            <person name="Narusaka Y."/>
            <person name="Takano Y."/>
            <person name="Kubo Y."/>
            <person name="Shirasu K."/>
        </authorList>
    </citation>
    <scope>NUCLEOTIDE SEQUENCE</scope>
    <source>
        <strain evidence="6">Nara gc5</strain>
    </source>
</reference>
<evidence type="ECO:0000256" key="1">
    <source>
        <dbReference type="ARBA" id="ARBA00001970"/>
    </source>
</evidence>
<dbReference type="AlphaFoldDB" id="L2FWQ5"/>
<dbReference type="InterPro" id="IPR025702">
    <property type="entry name" value="OXD"/>
</dbReference>
<keyword evidence="2" id="KW-0349">Heme</keyword>
<evidence type="ECO:0000256" key="4">
    <source>
        <dbReference type="ARBA" id="ARBA00023004"/>
    </source>
</evidence>
<dbReference type="Pfam" id="PF13816">
    <property type="entry name" value="Dehydratase_hem"/>
    <property type="match status" value="1"/>
</dbReference>
<protein>
    <submittedName>
        <fullName evidence="6">Phenylacetaldoxime dehydratase</fullName>
    </submittedName>
</protein>
<keyword evidence="3" id="KW-0479">Metal-binding</keyword>
<name>L2FWQ5_COLFN</name>
<dbReference type="EMBL" id="KB020785">
    <property type="protein sequence ID" value="ELA30762.1"/>
    <property type="molecule type" value="Genomic_DNA"/>
</dbReference>
<evidence type="ECO:0000313" key="6">
    <source>
        <dbReference type="EMBL" id="ELA30762.1"/>
    </source>
</evidence>
<dbReference type="GO" id="GO:0046872">
    <property type="term" value="F:metal ion binding"/>
    <property type="evidence" value="ECO:0007669"/>
    <property type="project" value="UniProtKB-KW"/>
</dbReference>
<keyword evidence="5" id="KW-0456">Lyase</keyword>
<dbReference type="HOGENOM" id="CLU_065607_0_0_1"/>
<evidence type="ECO:0000256" key="3">
    <source>
        <dbReference type="ARBA" id="ARBA00022723"/>
    </source>
</evidence>
<dbReference type="GO" id="GO:0016829">
    <property type="term" value="F:lyase activity"/>
    <property type="evidence" value="ECO:0007669"/>
    <property type="project" value="UniProtKB-KW"/>
</dbReference>
<accession>L2FWQ5</accession>